<organism evidence="3">
    <name type="scientific">Psilocybe cubensis</name>
    <name type="common">Psychedelic mushroom</name>
    <name type="synonym">Stropharia cubensis</name>
    <dbReference type="NCBI Taxonomy" id="181762"/>
    <lineage>
        <taxon>Eukaryota</taxon>
        <taxon>Fungi</taxon>
        <taxon>Dikarya</taxon>
        <taxon>Basidiomycota</taxon>
        <taxon>Agaricomycotina</taxon>
        <taxon>Agaricomycetes</taxon>
        <taxon>Agaricomycetidae</taxon>
        <taxon>Agaricales</taxon>
        <taxon>Agaricineae</taxon>
        <taxon>Strophariaceae</taxon>
        <taxon>Psilocybe</taxon>
    </lineage>
</organism>
<evidence type="ECO:0000313" key="3">
    <source>
        <dbReference type="EMBL" id="KAG5167811.1"/>
    </source>
</evidence>
<dbReference type="EMBL" id="JAFIQS010000006">
    <property type="protein sequence ID" value="KAG5167811.1"/>
    <property type="molecule type" value="Genomic_DNA"/>
</dbReference>
<evidence type="ECO:0000256" key="1">
    <source>
        <dbReference type="SAM" id="Coils"/>
    </source>
</evidence>
<protein>
    <submittedName>
        <fullName evidence="3">Uncharacterized protein</fullName>
    </submittedName>
</protein>
<keyword evidence="1" id="KW-0175">Coiled coil</keyword>
<evidence type="ECO:0000256" key="2">
    <source>
        <dbReference type="SAM" id="MobiDB-lite"/>
    </source>
</evidence>
<proteinExistence type="predicted"/>
<feature type="coiled-coil region" evidence="1">
    <location>
        <begin position="23"/>
        <end position="57"/>
    </location>
</feature>
<feature type="region of interest" description="Disordered" evidence="2">
    <location>
        <begin position="74"/>
        <end position="96"/>
    </location>
</feature>
<reference evidence="3" key="1">
    <citation type="submission" date="2021-02" db="EMBL/GenBank/DDBJ databases">
        <title>Psilocybe cubensis genome.</title>
        <authorList>
            <person name="Mckernan K.J."/>
            <person name="Crawford S."/>
            <person name="Trippe A."/>
            <person name="Kane L.T."/>
            <person name="Mclaughlin S."/>
        </authorList>
    </citation>
    <scope>NUCLEOTIDE SEQUENCE [LARGE SCALE GENOMIC DNA]</scope>
    <source>
        <strain evidence="3">MGC-MH-2018</strain>
    </source>
</reference>
<dbReference type="OrthoDB" id="3255824at2759"/>
<dbReference type="AlphaFoldDB" id="A0A8H8CJJ3"/>
<sequence>MYTDHFDILSFHERREQLQAFEHRKHQMEVELLKADLDAARDRILALETAYEELQIAHEQSLRAHINGHNVLNPSPKSVNEYETDSESGSWEVPPSPWIGDSPLSSASIPSFIQSTSPVIHELSCISSSPTPSSALSEDSSYDIEEEVPALANASQEDALRYAELLEQCDYDVRSANAVWKEWEASVRESLADEETAGDFLGDTDSELESDVQDWEWEEEIYEASPLSPESVRDVSLATHSPTFDVERDSITQNRIGLNIPPLSSLPRPNHIDGPPIQPASVESTIYVDASGTGLGFCICIPSQTSTTTNFLSRFNSKTNMMCYWLGWKWVRGNPAIAVGISGQIVMSWAELIGLELGVYTACTMRSQRGGEPSPLIIHSDNMDVVKAISCAVRSKNAPARRWKHAEDAIVRRIISICEAHGVHLVVRWVPSKANLADGPSRGHGVHGAAGWERTRETQASVRGLGGDPTLMIGDRGWMEWVADCLPVPAHLEAFVQDPTGGVVGLRQLKIKGPRVNSGDTRT</sequence>
<name>A0A8H8CJJ3_PSICU</name>
<feature type="region of interest" description="Disordered" evidence="2">
    <location>
        <begin position="440"/>
        <end position="460"/>
    </location>
</feature>
<gene>
    <name evidence="3" type="ORF">JR316_006402</name>
</gene>
<accession>A0A8H8CJJ3</accession>
<comment type="caution">
    <text evidence="3">The sequence shown here is derived from an EMBL/GenBank/DDBJ whole genome shotgun (WGS) entry which is preliminary data.</text>
</comment>